<gene>
    <name evidence="1" type="ORF">Q5H92_13690</name>
</gene>
<dbReference type="Proteomes" id="UP001167796">
    <property type="component" value="Unassembled WGS sequence"/>
</dbReference>
<reference evidence="1" key="1">
    <citation type="submission" date="2023-07" db="EMBL/GenBank/DDBJ databases">
        <authorList>
            <person name="Kim M.K."/>
        </authorList>
    </citation>
    <scope>NUCLEOTIDE SEQUENCE</scope>
    <source>
        <strain evidence="1">M29</strain>
    </source>
</reference>
<accession>A0ABT9AFF8</accession>
<proteinExistence type="predicted"/>
<dbReference type="EMBL" id="JAUQSX010000006">
    <property type="protein sequence ID" value="MDO7847417.1"/>
    <property type="molecule type" value="Genomic_DNA"/>
</dbReference>
<keyword evidence="2" id="KW-1185">Reference proteome</keyword>
<sequence>MLTWPASVKTERQRQTLVQRWYEATLSTPVPSQAALPLGTATTYANLDKRAVLHTGSGPSAQYLVYAVSITPNPKGVAVVLSDFKTGRGTAAEMPLEDHLSSPAKNEQAALAVLRKQLAVAVAGWN</sequence>
<name>A0ABT9AFF8_9BACT</name>
<evidence type="ECO:0008006" key="3">
    <source>
        <dbReference type="Google" id="ProtNLM"/>
    </source>
</evidence>
<evidence type="ECO:0000313" key="1">
    <source>
        <dbReference type="EMBL" id="MDO7847417.1"/>
    </source>
</evidence>
<protein>
    <recommendedName>
        <fullName evidence="3">Lipoprotein</fullName>
    </recommendedName>
</protein>
<evidence type="ECO:0000313" key="2">
    <source>
        <dbReference type="Proteomes" id="UP001167796"/>
    </source>
</evidence>
<organism evidence="1 2">
    <name type="scientific">Hymenobacter mellowenesis</name>
    <dbReference type="NCBI Taxonomy" id="3063995"/>
    <lineage>
        <taxon>Bacteria</taxon>
        <taxon>Pseudomonadati</taxon>
        <taxon>Bacteroidota</taxon>
        <taxon>Cytophagia</taxon>
        <taxon>Cytophagales</taxon>
        <taxon>Hymenobacteraceae</taxon>
        <taxon>Hymenobacter</taxon>
    </lineage>
</organism>
<comment type="caution">
    <text evidence="1">The sequence shown here is derived from an EMBL/GenBank/DDBJ whole genome shotgun (WGS) entry which is preliminary data.</text>
</comment>